<keyword evidence="3" id="KW-1185">Reference proteome</keyword>
<reference evidence="2 3" key="1">
    <citation type="submission" date="2018-05" db="EMBL/GenBank/DDBJ databases">
        <title>Genomic Encyclopedia of Type Strains, Phase IV (KMG-IV): sequencing the most valuable type-strain genomes for metagenomic binning, comparative biology and taxonomic classification.</title>
        <authorList>
            <person name="Goeker M."/>
        </authorList>
    </citation>
    <scope>NUCLEOTIDE SEQUENCE [LARGE SCALE GENOMIC DNA]</scope>
    <source>
        <strain evidence="2 3">DSM 44717</strain>
    </source>
</reference>
<feature type="region of interest" description="Disordered" evidence="1">
    <location>
        <begin position="125"/>
        <end position="169"/>
    </location>
</feature>
<proteinExistence type="predicted"/>
<feature type="compositionally biased region" description="Polar residues" evidence="1">
    <location>
        <begin position="139"/>
        <end position="148"/>
    </location>
</feature>
<dbReference type="Proteomes" id="UP000246410">
    <property type="component" value="Unassembled WGS sequence"/>
</dbReference>
<evidence type="ECO:0000313" key="2">
    <source>
        <dbReference type="EMBL" id="PWV68918.1"/>
    </source>
</evidence>
<evidence type="ECO:0000313" key="3">
    <source>
        <dbReference type="Proteomes" id="UP000246410"/>
    </source>
</evidence>
<name>A0A317N310_9NOCA</name>
<dbReference type="EMBL" id="QGTL01000016">
    <property type="protein sequence ID" value="PWV68918.1"/>
    <property type="molecule type" value="Genomic_DNA"/>
</dbReference>
<evidence type="ECO:0000256" key="1">
    <source>
        <dbReference type="SAM" id="MobiDB-lite"/>
    </source>
</evidence>
<dbReference type="AlphaFoldDB" id="A0A317N310"/>
<gene>
    <name evidence="2" type="ORF">DFR69_11642</name>
</gene>
<accession>A0A317N310</accession>
<organism evidence="2 3">
    <name type="scientific">Nocardia neocaledoniensis</name>
    <dbReference type="NCBI Taxonomy" id="236511"/>
    <lineage>
        <taxon>Bacteria</taxon>
        <taxon>Bacillati</taxon>
        <taxon>Actinomycetota</taxon>
        <taxon>Actinomycetes</taxon>
        <taxon>Mycobacteriales</taxon>
        <taxon>Nocardiaceae</taxon>
        <taxon>Nocardia</taxon>
    </lineage>
</organism>
<protein>
    <submittedName>
        <fullName evidence="2">Uncharacterized protein</fullName>
    </submittedName>
</protein>
<sequence length="169" mass="19058">MKQYKVNLGVLASRYSDLELKLLRFLFDYAPGRGTPMISDGMTWVISDLLSDGMVQLRDDRWILPSGRPDGPNPLQLHRDLPQGRPARFVSLTEKGIDLVERWFGGKPVDIVAWEEFEARIASDPDHPMHRISKPVENTHASADTEQSAEPCATGFDTKRSDEPEPEVD</sequence>
<comment type="caution">
    <text evidence="2">The sequence shown here is derived from an EMBL/GenBank/DDBJ whole genome shotgun (WGS) entry which is preliminary data.</text>
</comment>